<keyword evidence="5 11" id="KW-0812">Transmembrane</keyword>
<keyword evidence="4" id="KW-0997">Cell inner membrane</keyword>
<dbReference type="CDD" id="cd12914">
    <property type="entry name" value="PDC1_DGC_like"/>
    <property type="match status" value="1"/>
</dbReference>
<keyword evidence="16" id="KW-1185">Reference proteome</keyword>
<dbReference type="PROSITE" id="PS50111">
    <property type="entry name" value="CHEMOTAXIS_TRANSDUC_2"/>
    <property type="match status" value="1"/>
</dbReference>
<evidence type="ECO:0000259" key="12">
    <source>
        <dbReference type="PROSITE" id="PS50111"/>
    </source>
</evidence>
<evidence type="ECO:0000256" key="3">
    <source>
        <dbReference type="ARBA" id="ARBA00022500"/>
    </source>
</evidence>
<evidence type="ECO:0000313" key="15">
    <source>
        <dbReference type="EMBL" id="ACL71256.1"/>
    </source>
</evidence>
<evidence type="ECO:0000256" key="1">
    <source>
        <dbReference type="ARBA" id="ARBA00004429"/>
    </source>
</evidence>
<dbReference type="Pfam" id="PF00015">
    <property type="entry name" value="MCPsignal"/>
    <property type="match status" value="1"/>
</dbReference>
<evidence type="ECO:0000313" key="16">
    <source>
        <dbReference type="Proteomes" id="UP000002383"/>
    </source>
</evidence>
<keyword evidence="7 11" id="KW-0472">Membrane</keyword>
<dbReference type="CDD" id="cd11386">
    <property type="entry name" value="MCP_signal"/>
    <property type="match status" value="1"/>
</dbReference>
<evidence type="ECO:0000256" key="8">
    <source>
        <dbReference type="ARBA" id="ARBA00023224"/>
    </source>
</evidence>
<dbReference type="HOGENOM" id="CLU_000445_107_19_6"/>
<evidence type="ECO:0000256" key="2">
    <source>
        <dbReference type="ARBA" id="ARBA00022475"/>
    </source>
</evidence>
<dbReference type="AlphaFoldDB" id="B8GTJ6"/>
<dbReference type="PROSITE" id="PS50885">
    <property type="entry name" value="HAMP"/>
    <property type="match status" value="1"/>
</dbReference>
<dbReference type="SUPFAM" id="SSF103190">
    <property type="entry name" value="Sensory domain-like"/>
    <property type="match status" value="1"/>
</dbReference>
<evidence type="ECO:0000259" key="14">
    <source>
        <dbReference type="PROSITE" id="PS50885"/>
    </source>
</evidence>
<dbReference type="OrthoDB" id="9781845at2"/>
<evidence type="ECO:0000256" key="9">
    <source>
        <dbReference type="ARBA" id="ARBA00029447"/>
    </source>
</evidence>
<reference evidence="15 16" key="1">
    <citation type="journal article" date="2011" name="Stand. Genomic Sci.">
        <title>Complete genome sequence of 'Thioalkalivibrio sulfidophilus' HL-EbGr7.</title>
        <authorList>
            <person name="Muyzer G."/>
            <person name="Sorokin D.Y."/>
            <person name="Mavromatis K."/>
            <person name="Lapidus A."/>
            <person name="Clum A."/>
            <person name="Ivanova N."/>
            <person name="Pati A."/>
            <person name="d'Haeseleer P."/>
            <person name="Woyke T."/>
            <person name="Kyrpides N.C."/>
        </authorList>
    </citation>
    <scope>NUCLEOTIDE SEQUENCE [LARGE SCALE GENOMIC DNA]</scope>
    <source>
        <strain evidence="15 16">HL-EbGR7</strain>
    </source>
</reference>
<dbReference type="PANTHER" id="PTHR32089">
    <property type="entry name" value="METHYL-ACCEPTING CHEMOTAXIS PROTEIN MCPB"/>
    <property type="match status" value="1"/>
</dbReference>
<feature type="transmembrane region" description="Helical" evidence="11">
    <location>
        <begin position="290"/>
        <end position="313"/>
    </location>
</feature>
<organism evidence="15 16">
    <name type="scientific">Thioalkalivibrio sulfidiphilus (strain HL-EbGR7)</name>
    <dbReference type="NCBI Taxonomy" id="396588"/>
    <lineage>
        <taxon>Bacteria</taxon>
        <taxon>Pseudomonadati</taxon>
        <taxon>Pseudomonadota</taxon>
        <taxon>Gammaproteobacteria</taxon>
        <taxon>Chromatiales</taxon>
        <taxon>Ectothiorhodospiraceae</taxon>
        <taxon>Thioalkalivibrio</taxon>
    </lineage>
</organism>
<feature type="domain" description="HAMP" evidence="14">
    <location>
        <begin position="328"/>
        <end position="369"/>
    </location>
</feature>
<dbReference type="GO" id="GO:0006935">
    <property type="term" value="P:chemotaxis"/>
    <property type="evidence" value="ECO:0007669"/>
    <property type="project" value="UniProtKB-KW"/>
</dbReference>
<dbReference type="Pfam" id="PF02743">
    <property type="entry name" value="dCache_1"/>
    <property type="match status" value="1"/>
</dbReference>
<comment type="similarity">
    <text evidence="9">Belongs to the methyl-accepting chemotaxis (MCP) protein family.</text>
</comment>
<dbReference type="PROSITE" id="PS50192">
    <property type="entry name" value="T_SNARE"/>
    <property type="match status" value="1"/>
</dbReference>
<evidence type="ECO:0000256" key="11">
    <source>
        <dbReference type="SAM" id="Phobius"/>
    </source>
</evidence>
<evidence type="ECO:0000259" key="13">
    <source>
        <dbReference type="PROSITE" id="PS50192"/>
    </source>
</evidence>
<keyword evidence="6 11" id="KW-1133">Transmembrane helix</keyword>
<dbReference type="GO" id="GO:0005886">
    <property type="term" value="C:plasma membrane"/>
    <property type="evidence" value="ECO:0007669"/>
    <property type="project" value="UniProtKB-SubCell"/>
</dbReference>
<evidence type="ECO:0000256" key="10">
    <source>
        <dbReference type="PROSITE-ProRule" id="PRU00284"/>
    </source>
</evidence>
<dbReference type="InterPro" id="IPR029151">
    <property type="entry name" value="Sensor-like_sf"/>
</dbReference>
<feature type="domain" description="Methyl-accepting transducer" evidence="12">
    <location>
        <begin position="374"/>
        <end position="610"/>
    </location>
</feature>
<dbReference type="SMART" id="SM00283">
    <property type="entry name" value="MA"/>
    <property type="match status" value="1"/>
</dbReference>
<keyword evidence="8 10" id="KW-0807">Transducer</keyword>
<dbReference type="InterPro" id="IPR000727">
    <property type="entry name" value="T_SNARE_dom"/>
</dbReference>
<dbReference type="FunFam" id="1.10.287.950:FF:000001">
    <property type="entry name" value="Methyl-accepting chemotaxis sensory transducer"/>
    <property type="match status" value="1"/>
</dbReference>
<sequence precursor="true">MNKLFARLGFAGTLTLMIVSLVLVAIVTITSLVFAQYRDSFTRATINQLQGTGDMNANAFADWINARQDEMRYLALLDASKEIRPEELEHLLAQMAASQGFFDTIFVVSPEGRGIVGVSHDAGTQQTRVLSREQAHEFNVPDREWFRQAISGREVVSRPVLSRATGNQVSTVAVPIYRDRQIVAVMRGAVLMNTIFERMAELRGESELEIYLINGQDGLAITPAASVRNPEQALDTEAARALRAGQSGVGRYRDPAGTPVIGSFSYVPQLSWGLVLEVPEAAALAEVNRVFWTLLIIALVILAAAVAVSLLVVRSVTRVLGGEPAYAAQIVEQVAEGDLTVPVRLKSGDSSSLLATISAMQQNLREMIGAMSKHSEEVAAAATELAQINEQTDKGIRQQSTQMDSAATAMNEMTATVEEVARNTQSAADGANQTLAEATSGKRVVSEAVTAIDRLADEVTRIGVVIESLQKDSDNIGSILQVIRNVAEQTNLLALNAAIEAARAGEQGRGFAVVADEVRTLASRTQQSTADIQEMIEKLQASTREAAAVMESSRKQASQSVEQAGKAGESLDHITDAVGRINDMVQQIASAAEQQSATAREINENIHQVHEISETTASNVVHTTQASESLARLAEELRAQVLRFRT</sequence>
<dbReference type="Gene3D" id="1.10.287.950">
    <property type="entry name" value="Methyl-accepting chemotaxis protein"/>
    <property type="match status" value="1"/>
</dbReference>
<dbReference type="InterPro" id="IPR033479">
    <property type="entry name" value="dCache_1"/>
</dbReference>
<proteinExistence type="inferred from homology"/>
<dbReference type="eggNOG" id="COG0840">
    <property type="taxonomic scope" value="Bacteria"/>
</dbReference>
<evidence type="ECO:0000256" key="6">
    <source>
        <dbReference type="ARBA" id="ARBA00022989"/>
    </source>
</evidence>
<dbReference type="RefSeq" id="WP_012636745.1">
    <property type="nucleotide sequence ID" value="NC_011901.1"/>
</dbReference>
<keyword evidence="3" id="KW-0145">Chemotaxis</keyword>
<accession>B8GTJ6</accession>
<dbReference type="PANTHER" id="PTHR32089:SF112">
    <property type="entry name" value="LYSOZYME-LIKE PROTEIN-RELATED"/>
    <property type="match status" value="1"/>
</dbReference>
<gene>
    <name evidence="15" type="ordered locus">Tgr7_0157</name>
</gene>
<dbReference type="InterPro" id="IPR003660">
    <property type="entry name" value="HAMP_dom"/>
</dbReference>
<evidence type="ECO:0000256" key="7">
    <source>
        <dbReference type="ARBA" id="ARBA00023136"/>
    </source>
</evidence>
<dbReference type="Proteomes" id="UP000002383">
    <property type="component" value="Chromosome"/>
</dbReference>
<name>B8GTJ6_THISH</name>
<dbReference type="SUPFAM" id="SSF58104">
    <property type="entry name" value="Methyl-accepting chemotaxis protein (MCP) signaling domain"/>
    <property type="match status" value="1"/>
</dbReference>
<evidence type="ECO:0000256" key="5">
    <source>
        <dbReference type="ARBA" id="ARBA00022692"/>
    </source>
</evidence>
<dbReference type="EMBL" id="CP001339">
    <property type="protein sequence ID" value="ACL71256.1"/>
    <property type="molecule type" value="Genomic_DNA"/>
</dbReference>
<evidence type="ECO:0000256" key="4">
    <source>
        <dbReference type="ARBA" id="ARBA00022519"/>
    </source>
</evidence>
<dbReference type="CDD" id="cd18774">
    <property type="entry name" value="PDC2_HK_sensor"/>
    <property type="match status" value="1"/>
</dbReference>
<protein>
    <submittedName>
        <fullName evidence="15">Methyl-accepting chemotaxis sensory transducer</fullName>
    </submittedName>
</protein>
<dbReference type="GO" id="GO:0007165">
    <property type="term" value="P:signal transduction"/>
    <property type="evidence" value="ECO:0007669"/>
    <property type="project" value="UniProtKB-KW"/>
</dbReference>
<dbReference type="InterPro" id="IPR004089">
    <property type="entry name" value="MCPsignal_dom"/>
</dbReference>
<dbReference type="KEGG" id="tgr:Tgr7_0157"/>
<dbReference type="STRING" id="396588.Tgr7_0157"/>
<comment type="subcellular location">
    <subcellularLocation>
        <location evidence="1">Cell inner membrane</location>
        <topology evidence="1">Multi-pass membrane protein</topology>
    </subcellularLocation>
</comment>
<dbReference type="Gene3D" id="3.30.450.20">
    <property type="entry name" value="PAS domain"/>
    <property type="match status" value="1"/>
</dbReference>
<feature type="domain" description="T-SNARE coiled-coil homology" evidence="13">
    <location>
        <begin position="569"/>
        <end position="623"/>
    </location>
</feature>
<keyword evidence="2" id="KW-1003">Cell membrane</keyword>